<feature type="transmembrane region" description="Helical" evidence="1">
    <location>
        <begin position="113"/>
        <end position="132"/>
    </location>
</feature>
<evidence type="ECO:0000256" key="1">
    <source>
        <dbReference type="SAM" id="Phobius"/>
    </source>
</evidence>
<accession>A0A4P6FFK4</accession>
<sequence length="173" mass="17330">MDGLLEGWSEFNVAMAGATAALAGLLIVAMSVNIQTITSSKSLPARVASTLATLVAAIAATAFGLVPDQPIRVYGLVVLVVALAAAGFEGHAIRTILADRERSVTARERVSKIVAGAAPVVVYLAGAIAVLVGGGGPDAATASAGLWLIGLGAIVAIASAIVHAWIVLVEVLR</sequence>
<feature type="transmembrane region" description="Helical" evidence="1">
    <location>
        <begin position="46"/>
        <end position="65"/>
    </location>
</feature>
<reference evidence="2 3" key="1">
    <citation type="submission" date="2019-01" db="EMBL/GenBank/DDBJ databases">
        <title>Genome sequencing of strain FW100M-8.</title>
        <authorList>
            <person name="Heo J."/>
            <person name="Kim S.-J."/>
            <person name="Kim J.-S."/>
            <person name="Hong S.-B."/>
            <person name="Kwon S.-W."/>
        </authorList>
    </citation>
    <scope>NUCLEOTIDE SEQUENCE [LARGE SCALE GENOMIC DNA]</scope>
    <source>
        <strain evidence="2 3">FW100M-8</strain>
    </source>
</reference>
<dbReference type="RefSeq" id="WP_129192288.1">
    <property type="nucleotide sequence ID" value="NZ_CP035491.1"/>
</dbReference>
<feature type="transmembrane region" description="Helical" evidence="1">
    <location>
        <begin position="12"/>
        <end position="34"/>
    </location>
</feature>
<dbReference type="Proteomes" id="UP000291259">
    <property type="component" value="Chromosome"/>
</dbReference>
<evidence type="ECO:0008006" key="4">
    <source>
        <dbReference type="Google" id="ProtNLM"/>
    </source>
</evidence>
<proteinExistence type="predicted"/>
<keyword evidence="1" id="KW-0812">Transmembrane</keyword>
<evidence type="ECO:0000313" key="3">
    <source>
        <dbReference type="Proteomes" id="UP000291259"/>
    </source>
</evidence>
<feature type="transmembrane region" description="Helical" evidence="1">
    <location>
        <begin position="71"/>
        <end position="92"/>
    </location>
</feature>
<dbReference type="OrthoDB" id="4949050at2"/>
<gene>
    <name evidence="2" type="ORF">ET445_16780</name>
</gene>
<organism evidence="2 3">
    <name type="scientific">Agromyces protaetiae</name>
    <dbReference type="NCBI Taxonomy" id="2509455"/>
    <lineage>
        <taxon>Bacteria</taxon>
        <taxon>Bacillati</taxon>
        <taxon>Actinomycetota</taxon>
        <taxon>Actinomycetes</taxon>
        <taxon>Micrococcales</taxon>
        <taxon>Microbacteriaceae</taxon>
        <taxon>Agromyces</taxon>
    </lineage>
</organism>
<keyword evidence="1" id="KW-0472">Membrane</keyword>
<dbReference type="KEGG" id="agf:ET445_16780"/>
<name>A0A4P6FFK4_9MICO</name>
<feature type="transmembrane region" description="Helical" evidence="1">
    <location>
        <begin position="144"/>
        <end position="168"/>
    </location>
</feature>
<dbReference type="AlphaFoldDB" id="A0A4P6FFK4"/>
<keyword evidence="1" id="KW-1133">Transmembrane helix</keyword>
<evidence type="ECO:0000313" key="2">
    <source>
        <dbReference type="EMBL" id="QAY74744.1"/>
    </source>
</evidence>
<keyword evidence="3" id="KW-1185">Reference proteome</keyword>
<dbReference type="EMBL" id="CP035491">
    <property type="protein sequence ID" value="QAY74744.1"/>
    <property type="molecule type" value="Genomic_DNA"/>
</dbReference>
<protein>
    <recommendedName>
        <fullName evidence="4">Modulator of FtsH protease</fullName>
    </recommendedName>
</protein>